<name>A0AAV1B8K5_VICFA</name>
<evidence type="ECO:0000313" key="1">
    <source>
        <dbReference type="EMBL" id="CAI8618910.1"/>
    </source>
</evidence>
<sequence>MKKRGSKNRPNGSSWFKTQITTTPRKIEEKYKIGDGHVQGGSERKCSLKSVKLVIAWSMQGWSVGLVDGWWKDVFTYCCMQEFSSIGQSLRTGLIADDAGIIGFVYWKKIRLAIMVDARLWACFKQGS</sequence>
<protein>
    <submittedName>
        <fullName evidence="1">Uncharacterized protein</fullName>
    </submittedName>
</protein>
<keyword evidence="2" id="KW-1185">Reference proteome</keyword>
<reference evidence="1 2" key="1">
    <citation type="submission" date="2023-01" db="EMBL/GenBank/DDBJ databases">
        <authorList>
            <person name="Kreplak J."/>
        </authorList>
    </citation>
    <scope>NUCLEOTIDE SEQUENCE [LARGE SCALE GENOMIC DNA]</scope>
</reference>
<dbReference type="Proteomes" id="UP001157006">
    <property type="component" value="Chromosome 6"/>
</dbReference>
<accession>A0AAV1B8K5</accession>
<dbReference type="EMBL" id="OX451741">
    <property type="protein sequence ID" value="CAI8618910.1"/>
    <property type="molecule type" value="Genomic_DNA"/>
</dbReference>
<evidence type="ECO:0000313" key="2">
    <source>
        <dbReference type="Proteomes" id="UP001157006"/>
    </source>
</evidence>
<proteinExistence type="predicted"/>
<dbReference type="AlphaFoldDB" id="A0AAV1B8K5"/>
<organism evidence="1 2">
    <name type="scientific">Vicia faba</name>
    <name type="common">Broad bean</name>
    <name type="synonym">Faba vulgaris</name>
    <dbReference type="NCBI Taxonomy" id="3906"/>
    <lineage>
        <taxon>Eukaryota</taxon>
        <taxon>Viridiplantae</taxon>
        <taxon>Streptophyta</taxon>
        <taxon>Embryophyta</taxon>
        <taxon>Tracheophyta</taxon>
        <taxon>Spermatophyta</taxon>
        <taxon>Magnoliopsida</taxon>
        <taxon>eudicotyledons</taxon>
        <taxon>Gunneridae</taxon>
        <taxon>Pentapetalae</taxon>
        <taxon>rosids</taxon>
        <taxon>fabids</taxon>
        <taxon>Fabales</taxon>
        <taxon>Fabaceae</taxon>
        <taxon>Papilionoideae</taxon>
        <taxon>50 kb inversion clade</taxon>
        <taxon>NPAAA clade</taxon>
        <taxon>Hologalegina</taxon>
        <taxon>IRL clade</taxon>
        <taxon>Fabeae</taxon>
        <taxon>Vicia</taxon>
    </lineage>
</organism>
<gene>
    <name evidence="1" type="ORF">VFH_VI145960</name>
</gene>